<evidence type="ECO:0000313" key="7">
    <source>
        <dbReference type="Proteomes" id="UP000000305"/>
    </source>
</evidence>
<dbReference type="PANTHER" id="PTHR11610">
    <property type="entry name" value="LIPASE"/>
    <property type="match status" value="1"/>
</dbReference>
<dbReference type="OrthoDB" id="199913at2759"/>
<dbReference type="GO" id="GO:0016042">
    <property type="term" value="P:lipid catabolic process"/>
    <property type="evidence" value="ECO:0000318"/>
    <property type="project" value="GO_Central"/>
</dbReference>
<keyword evidence="7" id="KW-1185">Reference proteome</keyword>
<proteinExistence type="inferred from homology"/>
<evidence type="ECO:0000259" key="5">
    <source>
        <dbReference type="Pfam" id="PF00151"/>
    </source>
</evidence>
<dbReference type="PANTHER" id="PTHR11610:SF173">
    <property type="entry name" value="LIPASE DOMAIN-CONTAINING PROTEIN-RELATED"/>
    <property type="match status" value="1"/>
</dbReference>
<comment type="subcellular location">
    <subcellularLocation>
        <location evidence="1">Secreted</location>
    </subcellularLocation>
</comment>
<sequence>MASVRQEEVQLDLNQTLSGTIALSLDNTVCYENLGCVTRFSFADPLLWPINLLPEPRDKIDTHFTLYTREQPYNTANFIPISAKDPNGIMATSFKASRPTKFYIHGWHATGYEARYQTFVERLLANNDVNVVFAHWGGGANTNYDQAHANTRLVGLEIAFLVNTMMIKLGVKASDVHLIGHSLGAHTAGYAGEKIIQLGRITGLDPAGPYFREMPPFACLDPSDALFVDAVHTDGGFLGIYRPVGHLDFYPNGGLVQPGCKPPFLSSSTTNDSILSCDHVRSIYLYSESFLSDDSCQSIGYECSDYESFSKVMSNSK</sequence>
<organism evidence="6 7">
    <name type="scientific">Daphnia pulex</name>
    <name type="common">Water flea</name>
    <dbReference type="NCBI Taxonomy" id="6669"/>
    <lineage>
        <taxon>Eukaryota</taxon>
        <taxon>Metazoa</taxon>
        <taxon>Ecdysozoa</taxon>
        <taxon>Arthropoda</taxon>
        <taxon>Crustacea</taxon>
        <taxon>Branchiopoda</taxon>
        <taxon>Diplostraca</taxon>
        <taxon>Cladocera</taxon>
        <taxon>Anomopoda</taxon>
        <taxon>Daphniidae</taxon>
        <taxon>Daphnia</taxon>
    </lineage>
</organism>
<dbReference type="HOGENOM" id="CLU_027171_0_0_1"/>
<dbReference type="KEGG" id="dpx:DAPPUDRAFT_42253"/>
<dbReference type="PRINTS" id="PR00821">
    <property type="entry name" value="TAGLIPASE"/>
</dbReference>
<protein>
    <recommendedName>
        <fullName evidence="5">Lipase domain-containing protein</fullName>
    </recommendedName>
</protein>
<dbReference type="PhylomeDB" id="E9FWD9"/>
<gene>
    <name evidence="6" type="ORF">DAPPUDRAFT_42253</name>
</gene>
<dbReference type="OMA" id="CYDYLGC"/>
<dbReference type="Pfam" id="PF00151">
    <property type="entry name" value="Lipase"/>
    <property type="match status" value="1"/>
</dbReference>
<dbReference type="EMBL" id="GL732526">
    <property type="protein sequence ID" value="EFX88447.1"/>
    <property type="molecule type" value="Genomic_DNA"/>
</dbReference>
<dbReference type="GO" id="GO:0016298">
    <property type="term" value="F:lipase activity"/>
    <property type="evidence" value="ECO:0000318"/>
    <property type="project" value="GO_Central"/>
</dbReference>
<dbReference type="GO" id="GO:0005615">
    <property type="term" value="C:extracellular space"/>
    <property type="evidence" value="ECO:0000318"/>
    <property type="project" value="GO_Central"/>
</dbReference>
<dbReference type="STRING" id="6669.E9FWD9"/>
<dbReference type="InParanoid" id="E9FWD9"/>
<evidence type="ECO:0000256" key="2">
    <source>
        <dbReference type="ARBA" id="ARBA00010701"/>
    </source>
</evidence>
<evidence type="ECO:0000256" key="3">
    <source>
        <dbReference type="ARBA" id="ARBA00022525"/>
    </source>
</evidence>
<dbReference type="eggNOG" id="ENOG502QUK7">
    <property type="taxonomic scope" value="Eukaryota"/>
</dbReference>
<accession>E9FWD9</accession>
<dbReference type="SUPFAM" id="SSF53474">
    <property type="entry name" value="alpha/beta-Hydrolases"/>
    <property type="match status" value="1"/>
</dbReference>
<dbReference type="CDD" id="cd00707">
    <property type="entry name" value="Pancreat_lipase_like"/>
    <property type="match status" value="1"/>
</dbReference>
<dbReference type="InterPro" id="IPR029058">
    <property type="entry name" value="AB_hydrolase_fold"/>
</dbReference>
<feature type="domain" description="Lipase" evidence="5">
    <location>
        <begin position="29"/>
        <end position="311"/>
    </location>
</feature>
<evidence type="ECO:0000256" key="1">
    <source>
        <dbReference type="ARBA" id="ARBA00004613"/>
    </source>
</evidence>
<dbReference type="AlphaFoldDB" id="E9FWD9"/>
<comment type="similarity">
    <text evidence="2 4">Belongs to the AB hydrolase superfamily. Lipase family.</text>
</comment>
<dbReference type="InterPro" id="IPR013818">
    <property type="entry name" value="Lipase"/>
</dbReference>
<dbReference type="Gene3D" id="3.40.50.1820">
    <property type="entry name" value="alpha/beta hydrolase"/>
    <property type="match status" value="1"/>
</dbReference>
<evidence type="ECO:0000313" key="6">
    <source>
        <dbReference type="EMBL" id="EFX88447.1"/>
    </source>
</evidence>
<dbReference type="InterPro" id="IPR033906">
    <property type="entry name" value="Lipase_N"/>
</dbReference>
<dbReference type="InterPro" id="IPR000734">
    <property type="entry name" value="TAG_lipase"/>
</dbReference>
<dbReference type="Proteomes" id="UP000000305">
    <property type="component" value="Unassembled WGS sequence"/>
</dbReference>
<name>E9FWD9_DAPPU</name>
<keyword evidence="3" id="KW-0964">Secreted</keyword>
<reference evidence="6 7" key="1">
    <citation type="journal article" date="2011" name="Science">
        <title>The ecoresponsive genome of Daphnia pulex.</title>
        <authorList>
            <person name="Colbourne J.K."/>
            <person name="Pfrender M.E."/>
            <person name="Gilbert D."/>
            <person name="Thomas W.K."/>
            <person name="Tucker A."/>
            <person name="Oakley T.H."/>
            <person name="Tokishita S."/>
            <person name="Aerts A."/>
            <person name="Arnold G.J."/>
            <person name="Basu M.K."/>
            <person name="Bauer D.J."/>
            <person name="Caceres C.E."/>
            <person name="Carmel L."/>
            <person name="Casola C."/>
            <person name="Choi J.H."/>
            <person name="Detter J.C."/>
            <person name="Dong Q."/>
            <person name="Dusheyko S."/>
            <person name="Eads B.D."/>
            <person name="Frohlich T."/>
            <person name="Geiler-Samerotte K.A."/>
            <person name="Gerlach D."/>
            <person name="Hatcher P."/>
            <person name="Jogdeo S."/>
            <person name="Krijgsveld J."/>
            <person name="Kriventseva E.V."/>
            <person name="Kultz D."/>
            <person name="Laforsch C."/>
            <person name="Lindquist E."/>
            <person name="Lopez J."/>
            <person name="Manak J.R."/>
            <person name="Muller J."/>
            <person name="Pangilinan J."/>
            <person name="Patwardhan R.P."/>
            <person name="Pitluck S."/>
            <person name="Pritham E.J."/>
            <person name="Rechtsteiner A."/>
            <person name="Rho M."/>
            <person name="Rogozin I.B."/>
            <person name="Sakarya O."/>
            <person name="Salamov A."/>
            <person name="Schaack S."/>
            <person name="Shapiro H."/>
            <person name="Shiga Y."/>
            <person name="Skalitzky C."/>
            <person name="Smith Z."/>
            <person name="Souvorov A."/>
            <person name="Sung W."/>
            <person name="Tang Z."/>
            <person name="Tsuchiya D."/>
            <person name="Tu H."/>
            <person name="Vos H."/>
            <person name="Wang M."/>
            <person name="Wolf Y.I."/>
            <person name="Yamagata H."/>
            <person name="Yamada T."/>
            <person name="Ye Y."/>
            <person name="Shaw J.R."/>
            <person name="Andrews J."/>
            <person name="Crease T.J."/>
            <person name="Tang H."/>
            <person name="Lucas S.M."/>
            <person name="Robertson H.M."/>
            <person name="Bork P."/>
            <person name="Koonin E.V."/>
            <person name="Zdobnov E.M."/>
            <person name="Grigoriev I.V."/>
            <person name="Lynch M."/>
            <person name="Boore J.L."/>
        </authorList>
    </citation>
    <scope>NUCLEOTIDE SEQUENCE [LARGE SCALE GENOMIC DNA]</scope>
</reference>
<evidence type="ECO:0000256" key="4">
    <source>
        <dbReference type="RuleBase" id="RU004262"/>
    </source>
</evidence>